<dbReference type="eggNOG" id="COG0236">
    <property type="taxonomic scope" value="Bacteria"/>
</dbReference>
<dbReference type="RefSeq" id="WP_025349748.1">
    <property type="nucleotide sequence ID" value="NZ_CP006850.1"/>
</dbReference>
<dbReference type="HOGENOM" id="CLU_108696_21_0_11"/>
<proteinExistence type="predicted"/>
<dbReference type="KEGG" id="nno:NONO_c35240"/>
<dbReference type="Pfam" id="PF00550">
    <property type="entry name" value="PP-binding"/>
    <property type="match status" value="1"/>
</dbReference>
<keyword evidence="3" id="KW-1185">Reference proteome</keyword>
<organism evidence="2 3">
    <name type="scientific">Nocardia nova SH22a</name>
    <dbReference type="NCBI Taxonomy" id="1415166"/>
    <lineage>
        <taxon>Bacteria</taxon>
        <taxon>Bacillati</taxon>
        <taxon>Actinomycetota</taxon>
        <taxon>Actinomycetes</taxon>
        <taxon>Mycobacteriales</taxon>
        <taxon>Nocardiaceae</taxon>
        <taxon>Nocardia</taxon>
    </lineage>
</organism>
<dbReference type="AlphaFoldDB" id="W5TM33"/>
<evidence type="ECO:0000313" key="3">
    <source>
        <dbReference type="Proteomes" id="UP000019150"/>
    </source>
</evidence>
<dbReference type="SUPFAM" id="SSF47336">
    <property type="entry name" value="ACP-like"/>
    <property type="match status" value="1"/>
</dbReference>
<dbReference type="InterPro" id="IPR009081">
    <property type="entry name" value="PP-bd_ACP"/>
</dbReference>
<dbReference type="PATRIC" id="fig|1415166.3.peg.3612"/>
<reference evidence="2 3" key="1">
    <citation type="journal article" date="2014" name="Appl. Environ. Microbiol.">
        <title>Insights into the Microbial Degradation of Rubber and Gutta-Percha by Analysis of the Complete Genome of Nocardia nova SH22a.</title>
        <authorList>
            <person name="Luo Q."/>
            <person name="Hiessl S."/>
            <person name="Poehlein A."/>
            <person name="Daniel R."/>
            <person name="Steinbuchel A."/>
        </authorList>
    </citation>
    <scope>NUCLEOTIDE SEQUENCE [LARGE SCALE GENOMIC DNA]</scope>
    <source>
        <strain evidence="2">SH22a</strain>
    </source>
</reference>
<protein>
    <submittedName>
        <fullName evidence="2">Phosphopantetheine attachment site-containing protein</fullName>
    </submittedName>
</protein>
<feature type="domain" description="Carrier" evidence="1">
    <location>
        <begin position="22"/>
        <end position="80"/>
    </location>
</feature>
<gene>
    <name evidence="2" type="ORF">NONO_c35240</name>
</gene>
<name>W5TM33_9NOCA</name>
<dbReference type="Proteomes" id="UP000019150">
    <property type="component" value="Chromosome"/>
</dbReference>
<dbReference type="InterPro" id="IPR036736">
    <property type="entry name" value="ACP-like_sf"/>
</dbReference>
<evidence type="ECO:0000259" key="1">
    <source>
        <dbReference type="Pfam" id="PF00550"/>
    </source>
</evidence>
<dbReference type="EMBL" id="CP006850">
    <property type="protein sequence ID" value="AHH18311.1"/>
    <property type="molecule type" value="Genomic_DNA"/>
</dbReference>
<sequence>MSTTVSRQPADTAVRAALRGFATDTEIAALDQDTPLRTALELDSLDFLTFVERLSDLRTEPIAESDYHRLSTIRTCVDFLTDGPGAEPR</sequence>
<dbReference type="STRING" id="1415166.NONO_c35240"/>
<evidence type="ECO:0000313" key="2">
    <source>
        <dbReference type="EMBL" id="AHH18311.1"/>
    </source>
</evidence>
<dbReference type="Gene3D" id="1.10.1200.10">
    <property type="entry name" value="ACP-like"/>
    <property type="match status" value="1"/>
</dbReference>
<dbReference type="OrthoDB" id="9810922at2"/>
<accession>W5TM33</accession>